<feature type="domain" description="UEV" evidence="6">
    <location>
        <begin position="2"/>
        <end position="146"/>
    </location>
</feature>
<dbReference type="Gene3D" id="1.10.1170.10">
    <property type="entry name" value="Inhibitor Of Apoptosis Protein (2mihbC-IAP-1), Chain A"/>
    <property type="match status" value="1"/>
</dbReference>
<dbReference type="GO" id="GO:0043130">
    <property type="term" value="F:ubiquitin binding"/>
    <property type="evidence" value="ECO:0007669"/>
    <property type="project" value="TreeGrafter"/>
</dbReference>
<feature type="region of interest" description="Disordered" evidence="4">
    <location>
        <begin position="145"/>
        <end position="195"/>
    </location>
</feature>
<dbReference type="InterPro" id="IPR008883">
    <property type="entry name" value="UEV_N"/>
</dbReference>
<evidence type="ECO:0000256" key="3">
    <source>
        <dbReference type="PROSITE-ProRule" id="PRU00175"/>
    </source>
</evidence>
<dbReference type="PROSITE" id="PS50089">
    <property type="entry name" value="ZF_RING_2"/>
    <property type="match status" value="1"/>
</dbReference>
<dbReference type="Pfam" id="PF05743">
    <property type="entry name" value="UEV"/>
    <property type="match status" value="1"/>
</dbReference>
<accession>A0A9D4I0L9</accession>
<reference evidence="7" key="2">
    <citation type="submission" date="2020-11" db="EMBL/GenBank/DDBJ databases">
        <authorList>
            <person name="McCartney M.A."/>
            <person name="Auch B."/>
            <person name="Kono T."/>
            <person name="Mallez S."/>
            <person name="Becker A."/>
            <person name="Gohl D.M."/>
            <person name="Silverstein K.A.T."/>
            <person name="Koren S."/>
            <person name="Bechman K.B."/>
            <person name="Herman A."/>
            <person name="Abrahante J.E."/>
            <person name="Garbe J."/>
        </authorList>
    </citation>
    <scope>NUCLEOTIDE SEQUENCE</scope>
    <source>
        <strain evidence="7">Duluth1</strain>
        <tissue evidence="7">Whole animal</tissue>
    </source>
</reference>
<gene>
    <name evidence="7" type="ORF">DPMN_044565</name>
</gene>
<comment type="caution">
    <text evidence="7">The sequence shown here is derived from an EMBL/GenBank/DDBJ whole genome shotgun (WGS) entry which is preliminary data.</text>
</comment>
<dbReference type="InterPro" id="IPR001841">
    <property type="entry name" value="Znf_RING"/>
</dbReference>
<dbReference type="GO" id="GO:0008270">
    <property type="term" value="F:zinc ion binding"/>
    <property type="evidence" value="ECO:0007669"/>
    <property type="project" value="UniProtKB-KW"/>
</dbReference>
<proteinExistence type="predicted"/>
<dbReference type="CDD" id="cd11685">
    <property type="entry name" value="UEV_TSG101-like"/>
    <property type="match status" value="1"/>
</dbReference>
<dbReference type="EMBL" id="JAIWYP010000011">
    <property type="protein sequence ID" value="KAH3737966.1"/>
    <property type="molecule type" value="Genomic_DNA"/>
</dbReference>
<evidence type="ECO:0000259" key="6">
    <source>
        <dbReference type="PROSITE" id="PS51322"/>
    </source>
</evidence>
<keyword evidence="1 3" id="KW-0863">Zinc-finger</keyword>
<dbReference type="PANTHER" id="PTHR23306:SF3">
    <property type="entry name" value="TUMOR SUPPRESSOR PROTEIN 101"/>
    <property type="match status" value="1"/>
</dbReference>
<keyword evidence="1 3" id="KW-0479">Metal-binding</keyword>
<evidence type="ECO:0000259" key="5">
    <source>
        <dbReference type="PROSITE" id="PS50089"/>
    </source>
</evidence>
<dbReference type="Pfam" id="PF13920">
    <property type="entry name" value="zf-C3HC4_3"/>
    <property type="match status" value="1"/>
</dbReference>
<evidence type="ECO:0000256" key="2">
    <source>
        <dbReference type="ARBA" id="ARBA00022833"/>
    </source>
</evidence>
<evidence type="ECO:0000256" key="4">
    <source>
        <dbReference type="SAM" id="MobiDB-lite"/>
    </source>
</evidence>
<name>A0A9D4I0L9_DREPO</name>
<reference evidence="7" key="1">
    <citation type="journal article" date="2019" name="bioRxiv">
        <title>The Genome of the Zebra Mussel, Dreissena polymorpha: A Resource for Invasive Species Research.</title>
        <authorList>
            <person name="McCartney M.A."/>
            <person name="Auch B."/>
            <person name="Kono T."/>
            <person name="Mallez S."/>
            <person name="Zhang Y."/>
            <person name="Obille A."/>
            <person name="Becker A."/>
            <person name="Abrahante J.E."/>
            <person name="Garbe J."/>
            <person name="Badalamenti J.P."/>
            <person name="Herman A."/>
            <person name="Mangelson H."/>
            <person name="Liachko I."/>
            <person name="Sullivan S."/>
            <person name="Sone E.D."/>
            <person name="Koren S."/>
            <person name="Silverstein K.A.T."/>
            <person name="Beckman K.B."/>
            <person name="Gohl D.M."/>
        </authorList>
    </citation>
    <scope>NUCLEOTIDE SEQUENCE</scope>
    <source>
        <strain evidence="7">Duluth1</strain>
        <tissue evidence="7">Whole animal</tissue>
    </source>
</reference>
<dbReference type="Gene3D" id="1.10.533.10">
    <property type="entry name" value="Death Domain, Fas"/>
    <property type="match status" value="1"/>
</dbReference>
<dbReference type="AlphaFoldDB" id="A0A9D4I0L9"/>
<dbReference type="GO" id="GO:0015031">
    <property type="term" value="P:protein transport"/>
    <property type="evidence" value="ECO:0007669"/>
    <property type="project" value="InterPro"/>
</dbReference>
<dbReference type="InterPro" id="IPR011029">
    <property type="entry name" value="DEATH-like_dom_sf"/>
</dbReference>
<dbReference type="GO" id="GO:0008333">
    <property type="term" value="P:endosome to lysosome transport"/>
    <property type="evidence" value="ECO:0007669"/>
    <property type="project" value="TreeGrafter"/>
</dbReference>
<dbReference type="PANTHER" id="PTHR23306">
    <property type="entry name" value="TUMOR SUSCEPTIBILITY GENE 101 PROTEIN-RELATED"/>
    <property type="match status" value="1"/>
</dbReference>
<feature type="domain" description="RING-type" evidence="5">
    <location>
        <begin position="212"/>
        <end position="246"/>
    </location>
</feature>
<feature type="compositionally biased region" description="Polar residues" evidence="4">
    <location>
        <begin position="184"/>
        <end position="194"/>
    </location>
</feature>
<dbReference type="Gene3D" id="3.10.110.10">
    <property type="entry name" value="Ubiquitin Conjugating Enzyme"/>
    <property type="match status" value="1"/>
</dbReference>
<keyword evidence="8" id="KW-1185">Reference proteome</keyword>
<dbReference type="InterPro" id="IPR016135">
    <property type="entry name" value="UBQ-conjugating_enzyme/RWD"/>
</dbReference>
<evidence type="ECO:0000313" key="7">
    <source>
        <dbReference type="EMBL" id="KAH3737966.1"/>
    </source>
</evidence>
<organism evidence="7 8">
    <name type="scientific">Dreissena polymorpha</name>
    <name type="common">Zebra mussel</name>
    <name type="synonym">Mytilus polymorpha</name>
    <dbReference type="NCBI Taxonomy" id="45954"/>
    <lineage>
        <taxon>Eukaryota</taxon>
        <taxon>Metazoa</taxon>
        <taxon>Spiralia</taxon>
        <taxon>Lophotrochozoa</taxon>
        <taxon>Mollusca</taxon>
        <taxon>Bivalvia</taxon>
        <taxon>Autobranchia</taxon>
        <taxon>Heteroconchia</taxon>
        <taxon>Euheterodonta</taxon>
        <taxon>Imparidentia</taxon>
        <taxon>Neoheterodontei</taxon>
        <taxon>Myida</taxon>
        <taxon>Dreissenoidea</taxon>
        <taxon>Dreissenidae</taxon>
        <taxon>Dreissena</taxon>
    </lineage>
</organism>
<dbReference type="SUPFAM" id="SSF54495">
    <property type="entry name" value="UBC-like"/>
    <property type="match status" value="1"/>
</dbReference>
<keyword evidence="2" id="KW-0862">Zinc</keyword>
<evidence type="ECO:0000313" key="8">
    <source>
        <dbReference type="Proteomes" id="UP000828390"/>
    </source>
</evidence>
<dbReference type="Proteomes" id="UP000828390">
    <property type="component" value="Unassembled WGS sequence"/>
</dbReference>
<dbReference type="InterPro" id="IPR052070">
    <property type="entry name" value="ESCRT-I_UEV_domain"/>
</dbReference>
<protein>
    <submittedName>
        <fullName evidence="7">Uncharacterized protein</fullName>
    </submittedName>
</protein>
<dbReference type="PROSITE" id="PS51322">
    <property type="entry name" value="UEV"/>
    <property type="match status" value="1"/>
</dbReference>
<sequence length="263" mass="29030">MASFESLITSSLKKYKHPDVTKLDILTALSAFGDLRPKFEDFVFNNGSIRQLVQLDGTIPVTYKGNVYNIPICIYLMDTHPYTPPIVFVKPTSTMQIKSGRHVDQNGKIDVLPYLREWKYPNSDLLGLIQILVIVFGDEPPVYSRSQATNQPQPLRYPTQGTPYPPAGGEQMQAPSSSRSISSDADQTTGSDSSTIDDELQELQKLQGLLKCKICKARRVALSFQPCGHCIACAECGSGVRVCPMCPWSGINTRGTVKIVFVP</sequence>
<dbReference type="GO" id="GO:0000813">
    <property type="term" value="C:ESCRT I complex"/>
    <property type="evidence" value="ECO:0007669"/>
    <property type="project" value="TreeGrafter"/>
</dbReference>
<evidence type="ECO:0000256" key="1">
    <source>
        <dbReference type="ARBA" id="ARBA00022771"/>
    </source>
</evidence>